<dbReference type="Proteomes" id="UP000321085">
    <property type="component" value="Unassembled WGS sequence"/>
</dbReference>
<protein>
    <submittedName>
        <fullName evidence="2">Sorbosone dehydrogenase</fullName>
    </submittedName>
</protein>
<dbReference type="Gene3D" id="2.120.10.30">
    <property type="entry name" value="TolB, C-terminal domain"/>
    <property type="match status" value="1"/>
</dbReference>
<name>A0A512BWR1_9HYPH</name>
<evidence type="ECO:0000313" key="2">
    <source>
        <dbReference type="EMBL" id="GEO16386.1"/>
    </source>
</evidence>
<sequence>MNVSGMFARGVAMIGGTMARARGRREGSHEPAFGSTPVIPVAKPQGSLMTLKMPAARGWAAGQTPIAAPGLQVNAFATNLEHPRWIEVLSNGDVLVAEARGANETVKSLIAVVMHPFKSIFTYAALSTMKRAGAVGVSANRITRLRDADGDGVAEVRDVFLDGLNQPFGMARVAGTFYVGNTDGAVAFPYDAGTGRVTGPGRKLVGFKPGGHWTRSLLASPDGSKIYVGVGSRGNIGEDGMAAEEGRAAIYEIDLASGTSRIFATGLRNPVGLAWEPHSGTLWTVVNERDGLGDETPPDYLTSVRDGGFYGWPYCYWGQTVDDRVPQDPTAVARALIPDYALGGHTASLGLCWLPAGTLPGFPDGMVIGQHGSWNRSKLSGYKVIFVPFENGRPSGGPRDILTGFLAPDEQESYGRPVGVAIGPDGALLVADDVGEVIWRVTGV</sequence>
<evidence type="ECO:0000313" key="3">
    <source>
        <dbReference type="Proteomes" id="UP000321085"/>
    </source>
</evidence>
<keyword evidence="3" id="KW-1185">Reference proteome</keyword>
<reference evidence="2 3" key="1">
    <citation type="submission" date="2019-07" db="EMBL/GenBank/DDBJ databases">
        <title>Whole genome shotgun sequence of Microvirga aerophila NBRC 106136.</title>
        <authorList>
            <person name="Hosoyama A."/>
            <person name="Uohara A."/>
            <person name="Ohji S."/>
            <person name="Ichikawa N."/>
        </authorList>
    </citation>
    <scope>NUCLEOTIDE SEQUENCE [LARGE SCALE GENOMIC DNA]</scope>
    <source>
        <strain evidence="2 3">NBRC 106136</strain>
    </source>
</reference>
<dbReference type="InterPro" id="IPR011041">
    <property type="entry name" value="Quinoprot_gluc/sorb_DH_b-prop"/>
</dbReference>
<dbReference type="InterPro" id="IPR054539">
    <property type="entry name" value="Beta-prop_PDH"/>
</dbReference>
<dbReference type="EMBL" id="BJYU01000063">
    <property type="protein sequence ID" value="GEO16386.1"/>
    <property type="molecule type" value="Genomic_DNA"/>
</dbReference>
<dbReference type="AlphaFoldDB" id="A0A512BWR1"/>
<dbReference type="InterPro" id="IPR011042">
    <property type="entry name" value="6-blade_b-propeller_TolB-like"/>
</dbReference>
<dbReference type="PANTHER" id="PTHR33546:SF1">
    <property type="entry name" value="LARGE, MULTIFUNCTIONAL SECRETED PROTEIN"/>
    <property type="match status" value="1"/>
</dbReference>
<gene>
    <name evidence="2" type="ORF">MAE02_40820</name>
</gene>
<dbReference type="PANTHER" id="PTHR33546">
    <property type="entry name" value="LARGE, MULTIFUNCTIONAL SECRETED PROTEIN-RELATED"/>
    <property type="match status" value="1"/>
</dbReference>
<feature type="domain" description="Pyrroloquinoline quinone-dependent pyranose dehydrogenase beta-propeller" evidence="1">
    <location>
        <begin position="164"/>
        <end position="439"/>
    </location>
</feature>
<evidence type="ECO:0000259" key="1">
    <source>
        <dbReference type="Pfam" id="PF22807"/>
    </source>
</evidence>
<organism evidence="2 3">
    <name type="scientific">Microvirga aerophila</name>
    <dbReference type="NCBI Taxonomy" id="670291"/>
    <lineage>
        <taxon>Bacteria</taxon>
        <taxon>Pseudomonadati</taxon>
        <taxon>Pseudomonadota</taxon>
        <taxon>Alphaproteobacteria</taxon>
        <taxon>Hyphomicrobiales</taxon>
        <taxon>Methylobacteriaceae</taxon>
        <taxon>Microvirga</taxon>
    </lineage>
</organism>
<dbReference type="RefSeq" id="WP_147021953.1">
    <property type="nucleotide sequence ID" value="NZ_BJYU01000063.1"/>
</dbReference>
<dbReference type="Pfam" id="PF22807">
    <property type="entry name" value="TrAA12"/>
    <property type="match status" value="1"/>
</dbReference>
<proteinExistence type="predicted"/>
<comment type="caution">
    <text evidence="2">The sequence shown here is derived from an EMBL/GenBank/DDBJ whole genome shotgun (WGS) entry which is preliminary data.</text>
</comment>
<accession>A0A512BWR1</accession>
<dbReference type="SUPFAM" id="SSF50952">
    <property type="entry name" value="Soluble quinoprotein glucose dehydrogenase"/>
    <property type="match status" value="1"/>
</dbReference>